<feature type="domain" description="Carrier" evidence="3">
    <location>
        <begin position="32"/>
        <end position="105"/>
    </location>
</feature>
<evidence type="ECO:0000259" key="3">
    <source>
        <dbReference type="PROSITE" id="PS50075"/>
    </source>
</evidence>
<gene>
    <name evidence="4" type="ORF">HGK34_04865</name>
</gene>
<sequence length="117" mass="12139">MTTHDVSGADPAVTDPIVTDGIVTDGIMTDGIVTDGIEAAVGESWAEVLDIAPGTPGTFLSLGGHSIAANRLRTRLARLGLTVTLTDLFDDPSLDDLLHTLRARADAATDDPDEGSR</sequence>
<name>A0ABS1LHJ0_9MICO</name>
<organism evidence="4 5">
    <name type="scientific">Myceligenerans indicum</name>
    <dbReference type="NCBI Taxonomy" id="2593663"/>
    <lineage>
        <taxon>Bacteria</taxon>
        <taxon>Bacillati</taxon>
        <taxon>Actinomycetota</taxon>
        <taxon>Actinomycetes</taxon>
        <taxon>Micrococcales</taxon>
        <taxon>Promicromonosporaceae</taxon>
        <taxon>Myceligenerans</taxon>
    </lineage>
</organism>
<dbReference type="Proteomes" id="UP000675409">
    <property type="component" value="Unassembled WGS sequence"/>
</dbReference>
<dbReference type="SUPFAM" id="SSF47336">
    <property type="entry name" value="ACP-like"/>
    <property type="match status" value="1"/>
</dbReference>
<evidence type="ECO:0000256" key="2">
    <source>
        <dbReference type="ARBA" id="ARBA00022553"/>
    </source>
</evidence>
<dbReference type="RefSeq" id="WP_201845448.1">
    <property type="nucleotide sequence ID" value="NZ_JABBYC010000004.1"/>
</dbReference>
<dbReference type="Pfam" id="PF00550">
    <property type="entry name" value="PP-binding"/>
    <property type="match status" value="1"/>
</dbReference>
<keyword evidence="2" id="KW-0597">Phosphoprotein</keyword>
<keyword evidence="1" id="KW-0596">Phosphopantetheine</keyword>
<dbReference type="InterPro" id="IPR036736">
    <property type="entry name" value="ACP-like_sf"/>
</dbReference>
<evidence type="ECO:0000313" key="4">
    <source>
        <dbReference type="EMBL" id="MBL0885619.1"/>
    </source>
</evidence>
<dbReference type="PROSITE" id="PS00012">
    <property type="entry name" value="PHOSPHOPANTETHEINE"/>
    <property type="match status" value="1"/>
</dbReference>
<proteinExistence type="predicted"/>
<reference evidence="4 5" key="1">
    <citation type="journal article" date="2021" name="Arch. Microbiol.">
        <title>Myceligenerans indicum sp. nov., an actinobacterium isolated from mangrove sediment of Sundarbans, India.</title>
        <authorList>
            <person name="Asha K."/>
            <person name="Bhadury P."/>
        </authorList>
    </citation>
    <scope>NUCLEOTIDE SEQUENCE [LARGE SCALE GENOMIC DNA]</scope>
    <source>
        <strain evidence="4 5">I2</strain>
    </source>
</reference>
<keyword evidence="5" id="KW-1185">Reference proteome</keyword>
<evidence type="ECO:0000313" key="5">
    <source>
        <dbReference type="Proteomes" id="UP000675409"/>
    </source>
</evidence>
<protein>
    <submittedName>
        <fullName evidence="4">Acyl carrier protein</fullName>
    </submittedName>
</protein>
<dbReference type="PROSITE" id="PS50075">
    <property type="entry name" value="CARRIER"/>
    <property type="match status" value="1"/>
</dbReference>
<evidence type="ECO:0000256" key="1">
    <source>
        <dbReference type="ARBA" id="ARBA00022450"/>
    </source>
</evidence>
<dbReference type="InterPro" id="IPR006162">
    <property type="entry name" value="Ppantetheine_attach_site"/>
</dbReference>
<accession>A0ABS1LHJ0</accession>
<dbReference type="InterPro" id="IPR009081">
    <property type="entry name" value="PP-bd_ACP"/>
</dbReference>
<dbReference type="EMBL" id="JABBYC010000004">
    <property type="protein sequence ID" value="MBL0885619.1"/>
    <property type="molecule type" value="Genomic_DNA"/>
</dbReference>
<comment type="caution">
    <text evidence="4">The sequence shown here is derived from an EMBL/GenBank/DDBJ whole genome shotgun (WGS) entry which is preliminary data.</text>
</comment>
<dbReference type="Gene3D" id="1.10.1200.10">
    <property type="entry name" value="ACP-like"/>
    <property type="match status" value="1"/>
</dbReference>